<accession>S2LB23</accession>
<name>S2LB23_BILW3</name>
<keyword evidence="2" id="KW-1185">Reference proteome</keyword>
<comment type="caution">
    <text evidence="1">The sequence shown here is derived from an EMBL/GenBank/DDBJ whole genome shotgun (WGS) entry which is preliminary data.</text>
</comment>
<dbReference type="HOGENOM" id="CLU_2697216_0_0_7"/>
<evidence type="ECO:0000313" key="1">
    <source>
        <dbReference type="EMBL" id="EPC05692.1"/>
    </source>
</evidence>
<dbReference type="STRING" id="563192.HMPREF0179_05323"/>
<gene>
    <name evidence="1" type="ORF">HMPREF0179_05323</name>
</gene>
<proteinExistence type="predicted"/>
<protein>
    <submittedName>
        <fullName evidence="1">Uncharacterized protein</fullName>
    </submittedName>
</protein>
<organism evidence="1 2">
    <name type="scientific">Bilophila wadsworthia (strain 3_1_6)</name>
    <dbReference type="NCBI Taxonomy" id="563192"/>
    <lineage>
        <taxon>Bacteria</taxon>
        <taxon>Pseudomonadati</taxon>
        <taxon>Thermodesulfobacteriota</taxon>
        <taxon>Desulfovibrionia</taxon>
        <taxon>Desulfovibrionales</taxon>
        <taxon>Desulfovibrionaceae</taxon>
        <taxon>Bilophila</taxon>
    </lineage>
</organism>
<sequence>MGERHFPPFGEIEPLEWVKGLKKGSRRPQSLKKIGVVNEIGSLRRGDSHKKFFVPAECDNAGGPCPFPHQPFP</sequence>
<dbReference type="EMBL" id="ADCP02000004">
    <property type="protein sequence ID" value="EPC05692.1"/>
    <property type="molecule type" value="Genomic_DNA"/>
</dbReference>
<reference evidence="1 2" key="2">
    <citation type="submission" date="2013-04" db="EMBL/GenBank/DDBJ databases">
        <title>The Genome Sequence of Bilophila wadsworthia 3_1_6.</title>
        <authorList>
            <consortium name="The Broad Institute Genomics Platform"/>
            <person name="Earl A."/>
            <person name="Ward D."/>
            <person name="Feldgarden M."/>
            <person name="Gevers D."/>
            <person name="Sibley C."/>
            <person name="Strauss J."/>
            <person name="Allen-Vercoe E."/>
            <person name="Walker B."/>
            <person name="Young S."/>
            <person name="Zeng Q."/>
            <person name="Gargeya S."/>
            <person name="Fitzgerald M."/>
            <person name="Haas B."/>
            <person name="Abouelleil A."/>
            <person name="Allen A.W."/>
            <person name="Alvarado L."/>
            <person name="Arachchi H.M."/>
            <person name="Berlin A.M."/>
            <person name="Chapman S.B."/>
            <person name="Gainer-Dewar J."/>
            <person name="Goldberg J."/>
            <person name="Griggs A."/>
            <person name="Gujja S."/>
            <person name="Hansen M."/>
            <person name="Howarth C."/>
            <person name="Imamovic A."/>
            <person name="Ireland A."/>
            <person name="Larimer J."/>
            <person name="McCowan C."/>
            <person name="Murphy C."/>
            <person name="Pearson M."/>
            <person name="Poon T.W."/>
            <person name="Priest M."/>
            <person name="Roberts A."/>
            <person name="Saif S."/>
            <person name="Shea T."/>
            <person name="Sisk P."/>
            <person name="Sykes S."/>
            <person name="Wortman J."/>
            <person name="Nusbaum C."/>
            <person name="Birren B."/>
        </authorList>
    </citation>
    <scope>NUCLEOTIDE SEQUENCE [LARGE SCALE GENOMIC DNA]</scope>
    <source>
        <strain evidence="1 2">3_1_6</strain>
    </source>
</reference>
<evidence type="ECO:0000313" key="2">
    <source>
        <dbReference type="Proteomes" id="UP000006034"/>
    </source>
</evidence>
<reference evidence="1 2" key="1">
    <citation type="submission" date="2010-10" db="EMBL/GenBank/DDBJ databases">
        <authorList>
            <consortium name="The Broad Institute Genome Sequencing Platform"/>
            <person name="Ward D."/>
            <person name="Earl A."/>
            <person name="Feldgarden M."/>
            <person name="Young S.K."/>
            <person name="Gargeya S."/>
            <person name="Zeng Q."/>
            <person name="Alvarado L."/>
            <person name="Berlin A."/>
            <person name="Bochicchio J."/>
            <person name="Chapman S.B."/>
            <person name="Chen Z."/>
            <person name="Freedman E."/>
            <person name="Gellesch M."/>
            <person name="Goldberg J."/>
            <person name="Griggs A."/>
            <person name="Gujja S."/>
            <person name="Heilman E."/>
            <person name="Heiman D."/>
            <person name="Howarth C."/>
            <person name="Mehta T."/>
            <person name="Neiman D."/>
            <person name="Pearson M."/>
            <person name="Roberts A."/>
            <person name="Saif S."/>
            <person name="Shea T."/>
            <person name="Shenoy N."/>
            <person name="Sisk P."/>
            <person name="Stolte C."/>
            <person name="Sykes S."/>
            <person name="White J."/>
            <person name="Yandava C."/>
            <person name="Allen-Vercoe E."/>
            <person name="Sibley C."/>
            <person name="Ambrose C.E."/>
            <person name="Strauss J."/>
            <person name="Daigneault M."/>
            <person name="Haas B."/>
            <person name="Nusbaum C."/>
            <person name="Birren B."/>
        </authorList>
    </citation>
    <scope>NUCLEOTIDE SEQUENCE [LARGE SCALE GENOMIC DNA]</scope>
    <source>
        <strain evidence="1 2">3_1_6</strain>
    </source>
</reference>
<dbReference type="Proteomes" id="UP000006034">
    <property type="component" value="Unassembled WGS sequence"/>
</dbReference>
<dbReference type="AlphaFoldDB" id="S2LB23"/>